<dbReference type="PROSITE" id="PS50222">
    <property type="entry name" value="EF_HAND_2"/>
    <property type="match status" value="1"/>
</dbReference>
<dbReference type="PANTHER" id="PTHR10037">
    <property type="entry name" value="VOLTAGE-GATED CATION CHANNEL CALCIUM AND SODIUM"/>
    <property type="match status" value="1"/>
</dbReference>
<evidence type="ECO:0000256" key="4">
    <source>
        <dbReference type="ARBA" id="ARBA00023136"/>
    </source>
</evidence>
<feature type="transmembrane region" description="Helical" evidence="5">
    <location>
        <begin position="392"/>
        <end position="415"/>
    </location>
</feature>
<reference evidence="7" key="1">
    <citation type="submission" date="2023-08" db="EMBL/GenBank/DDBJ databases">
        <authorList>
            <person name="Chen Y."/>
            <person name="Shah S."/>
            <person name="Dougan E. K."/>
            <person name="Thang M."/>
            <person name="Chan C."/>
        </authorList>
    </citation>
    <scope>NUCLEOTIDE SEQUENCE</scope>
</reference>
<evidence type="ECO:0000259" key="6">
    <source>
        <dbReference type="PROSITE" id="PS50222"/>
    </source>
</evidence>
<organism evidence="7 8">
    <name type="scientific">Effrenium voratum</name>
    <dbReference type="NCBI Taxonomy" id="2562239"/>
    <lineage>
        <taxon>Eukaryota</taxon>
        <taxon>Sar</taxon>
        <taxon>Alveolata</taxon>
        <taxon>Dinophyceae</taxon>
        <taxon>Suessiales</taxon>
        <taxon>Symbiodiniaceae</taxon>
        <taxon>Effrenium</taxon>
    </lineage>
</organism>
<feature type="transmembrane region" description="Helical" evidence="5">
    <location>
        <begin position="309"/>
        <end position="332"/>
    </location>
</feature>
<dbReference type="AlphaFoldDB" id="A0AA36J0W1"/>
<dbReference type="InterPro" id="IPR043203">
    <property type="entry name" value="VGCC_Ca_Na"/>
</dbReference>
<evidence type="ECO:0000313" key="8">
    <source>
        <dbReference type="Proteomes" id="UP001178507"/>
    </source>
</evidence>
<feature type="transmembrane region" description="Helical" evidence="5">
    <location>
        <begin position="166"/>
        <end position="183"/>
    </location>
</feature>
<comment type="caution">
    <text evidence="7">The sequence shown here is derived from an EMBL/GenBank/DDBJ whole genome shotgun (WGS) entry which is preliminary data.</text>
</comment>
<keyword evidence="4 5" id="KW-0472">Membrane</keyword>
<dbReference type="Gene3D" id="1.10.238.10">
    <property type="entry name" value="EF-hand"/>
    <property type="match status" value="1"/>
</dbReference>
<feature type="transmembrane region" description="Helical" evidence="5">
    <location>
        <begin position="210"/>
        <end position="232"/>
    </location>
</feature>
<evidence type="ECO:0000256" key="2">
    <source>
        <dbReference type="ARBA" id="ARBA00022692"/>
    </source>
</evidence>
<accession>A0AA36J0W1</accession>
<dbReference type="Proteomes" id="UP001178507">
    <property type="component" value="Unassembled WGS sequence"/>
</dbReference>
<dbReference type="SUPFAM" id="SSF81324">
    <property type="entry name" value="Voltage-gated potassium channels"/>
    <property type="match status" value="1"/>
</dbReference>
<dbReference type="GO" id="GO:0005248">
    <property type="term" value="F:voltage-gated sodium channel activity"/>
    <property type="evidence" value="ECO:0007669"/>
    <property type="project" value="TreeGrafter"/>
</dbReference>
<evidence type="ECO:0000256" key="3">
    <source>
        <dbReference type="ARBA" id="ARBA00022989"/>
    </source>
</evidence>
<dbReference type="InterPro" id="IPR002048">
    <property type="entry name" value="EF_hand_dom"/>
</dbReference>
<dbReference type="InterPro" id="IPR027359">
    <property type="entry name" value="Volt_channel_dom_sf"/>
</dbReference>
<evidence type="ECO:0000313" key="7">
    <source>
        <dbReference type="EMBL" id="CAJ1396465.1"/>
    </source>
</evidence>
<keyword evidence="3 5" id="KW-1133">Transmembrane helix</keyword>
<feature type="domain" description="EF-hand" evidence="6">
    <location>
        <begin position="496"/>
        <end position="516"/>
    </location>
</feature>
<dbReference type="PANTHER" id="PTHR10037:SF62">
    <property type="entry name" value="SODIUM CHANNEL PROTEIN 60E"/>
    <property type="match status" value="1"/>
</dbReference>
<dbReference type="EMBL" id="CAUJNA010003232">
    <property type="protein sequence ID" value="CAJ1396465.1"/>
    <property type="molecule type" value="Genomic_DNA"/>
</dbReference>
<evidence type="ECO:0000256" key="5">
    <source>
        <dbReference type="SAM" id="Phobius"/>
    </source>
</evidence>
<dbReference type="GO" id="GO:0001518">
    <property type="term" value="C:voltage-gated sodium channel complex"/>
    <property type="evidence" value="ECO:0007669"/>
    <property type="project" value="TreeGrafter"/>
</dbReference>
<name>A0AA36J0W1_9DINO</name>
<dbReference type="Gene3D" id="1.10.287.70">
    <property type="match status" value="1"/>
</dbReference>
<keyword evidence="2 5" id="KW-0812">Transmembrane</keyword>
<keyword evidence="8" id="KW-1185">Reference proteome</keyword>
<dbReference type="Gene3D" id="1.20.120.350">
    <property type="entry name" value="Voltage-gated potassium channels. Chain C"/>
    <property type="match status" value="1"/>
</dbReference>
<dbReference type="Pfam" id="PF00520">
    <property type="entry name" value="Ion_trans"/>
    <property type="match status" value="1"/>
</dbReference>
<gene>
    <name evidence="7" type="ORF">EVOR1521_LOCUS20695</name>
</gene>
<dbReference type="InterPro" id="IPR005821">
    <property type="entry name" value="Ion_trans_dom"/>
</dbReference>
<dbReference type="GO" id="GO:0005509">
    <property type="term" value="F:calcium ion binding"/>
    <property type="evidence" value="ECO:0007669"/>
    <property type="project" value="InterPro"/>
</dbReference>
<evidence type="ECO:0000256" key="1">
    <source>
        <dbReference type="ARBA" id="ARBA00004141"/>
    </source>
</evidence>
<proteinExistence type="predicted"/>
<feature type="transmembrane region" description="Helical" evidence="5">
    <location>
        <begin position="244"/>
        <end position="263"/>
    </location>
</feature>
<dbReference type="InterPro" id="IPR011992">
    <property type="entry name" value="EF-hand-dom_pair"/>
</dbReference>
<protein>
    <recommendedName>
        <fullName evidence="6">EF-hand domain-containing protein</fullName>
    </recommendedName>
</protein>
<comment type="subcellular location">
    <subcellularLocation>
        <location evidence="1">Membrane</location>
        <topology evidence="1">Multi-pass membrane protein</topology>
    </subcellularLocation>
</comment>
<sequence length="589" mass="66290">MGDWEELIAQEQQELLRLSVQQHEALRQACVGAFSRLRSGRKACERKAALETDVKRGPQVEVVQHEARIGAEGHSLAENCATVQPTVDGDPMLPKFSLPQLSDKGSPVTIAKSRSAETLQMLEALPMPRPSEMRQVGARELRVDLQLTETSEGTFRHVAKRLKPHMDYIAGVLVLMNSVIMAVELELEGRANGHALDLSPSTNWEAMKPAFRVLDVMFVYIFLAELLVRVVADCQRFHRSAYNWFDLMLVLVGFFDVYVIMPMSDSNSAARNITLLRLFRTLKSLRSLRMVRTLRLFRGLRVLVNACQTFLPSLAWSMLLLFVLMSMSALILGNLLQEFVTEDSGPLEDRQWVWTHYGTALRSLWTIYEITFAGNWPTRASPVIDKVNPWYVMFYATYVTLIVFAIIRVITAIFLKDTLDAAVNDAEHIMAESAKKKAQYVKRLEGIFQAIDEYGDGMITQERLQDMLANPKVRAYFQILDVDVHESAALFHLLDDGDGKVTLEEFIDGITRCKGPARAIDQVSMQSDLKSLDRKLTKLGRLLQDVFVASKGISHTWDLEAAKGKDLKVFRMNSGGAGAGGFNRIVSPF</sequence>
<dbReference type="SUPFAM" id="SSF47473">
    <property type="entry name" value="EF-hand"/>
    <property type="match status" value="1"/>
</dbReference>